<keyword evidence="1" id="KW-0812">Transmembrane</keyword>
<proteinExistence type="predicted"/>
<protein>
    <submittedName>
        <fullName evidence="2">Uncharacterized protein</fullName>
    </submittedName>
</protein>
<keyword evidence="1" id="KW-1133">Transmembrane helix</keyword>
<feature type="transmembrane region" description="Helical" evidence="1">
    <location>
        <begin position="16"/>
        <end position="38"/>
    </location>
</feature>
<keyword evidence="1" id="KW-0472">Membrane</keyword>
<feature type="transmembrane region" description="Helical" evidence="1">
    <location>
        <begin position="138"/>
        <end position="159"/>
    </location>
</feature>
<feature type="transmembrane region" description="Helical" evidence="1">
    <location>
        <begin position="98"/>
        <end position="117"/>
    </location>
</feature>
<accession>A0A8S5LCT1</accession>
<reference evidence="2" key="1">
    <citation type="journal article" date="2021" name="Proc. Natl. Acad. Sci. U.S.A.">
        <title>A Catalog of Tens of Thousands of Viruses from Human Metagenomes Reveals Hidden Associations with Chronic Diseases.</title>
        <authorList>
            <person name="Tisza M.J."/>
            <person name="Buck C.B."/>
        </authorList>
    </citation>
    <scope>NUCLEOTIDE SEQUENCE</scope>
    <source>
        <strain evidence="2">CtMS01</strain>
    </source>
</reference>
<feature type="transmembrane region" description="Helical" evidence="1">
    <location>
        <begin position="59"/>
        <end position="86"/>
    </location>
</feature>
<organism evidence="2">
    <name type="scientific">Siphoviridae sp. ctMS01</name>
    <dbReference type="NCBI Taxonomy" id="2823574"/>
    <lineage>
        <taxon>Viruses</taxon>
        <taxon>Duplodnaviria</taxon>
        <taxon>Heunggongvirae</taxon>
        <taxon>Uroviricota</taxon>
        <taxon>Caudoviricetes</taxon>
    </lineage>
</organism>
<evidence type="ECO:0000313" key="2">
    <source>
        <dbReference type="EMBL" id="DAD67813.1"/>
    </source>
</evidence>
<sequence length="163" mass="18843">MDIINLFNFVKNINAHLFNVGVAFILLSMLLVMGHMQVKEVCMKRLARDGEVDSSRYKLRYNALLVAKLASFVSCTYMILACYAVLRDRRVTLIDYTIFYKMSTDLMILITEYLTVVRIHKVIFDRTRKPRVSTNYDIAIAVIYSVLAVFIVHSVKIILNSYT</sequence>
<name>A0A8S5LCT1_9CAUD</name>
<evidence type="ECO:0000256" key="1">
    <source>
        <dbReference type="SAM" id="Phobius"/>
    </source>
</evidence>
<dbReference type="EMBL" id="BK014687">
    <property type="protein sequence ID" value="DAD67813.1"/>
    <property type="molecule type" value="Genomic_DNA"/>
</dbReference>